<proteinExistence type="predicted"/>
<dbReference type="Pfam" id="PF13581">
    <property type="entry name" value="HATPase_c_2"/>
    <property type="match status" value="1"/>
</dbReference>
<sequence length="127" mass="13535">MDLSLSNPVAEFSAPIGRGAAALAREFVRKTLTDWNYRGNHDDVVLVASELVTNTLRHTAGAPLLRLAGLARGLRIEVSDDSPVLPAPRAVGASGGWGLALVQRLTARWGAEPRPGGKVVWCEMPAR</sequence>
<protein>
    <submittedName>
        <fullName evidence="3">ATP-binding protein</fullName>
    </submittedName>
</protein>
<dbReference type="KEGG" id="ssyi:EKG83_19900"/>
<dbReference type="Proteomes" id="UP000325787">
    <property type="component" value="Chromosome"/>
</dbReference>
<dbReference type="OrthoDB" id="3476098at2"/>
<dbReference type="PANTHER" id="PTHR35526">
    <property type="entry name" value="ANTI-SIGMA-F FACTOR RSBW-RELATED"/>
    <property type="match status" value="1"/>
</dbReference>
<keyword evidence="4" id="KW-1185">Reference proteome</keyword>
<keyword evidence="1" id="KW-0418">Kinase</keyword>
<dbReference type="EMBL" id="CP034550">
    <property type="protein sequence ID" value="QFZ19399.1"/>
    <property type="molecule type" value="Genomic_DNA"/>
</dbReference>
<feature type="domain" description="Histidine kinase/HSP90-like ATPase" evidence="2">
    <location>
        <begin position="40"/>
        <end position="121"/>
    </location>
</feature>
<dbReference type="Gene3D" id="3.30.565.10">
    <property type="entry name" value="Histidine kinase-like ATPase, C-terminal domain"/>
    <property type="match status" value="1"/>
</dbReference>
<dbReference type="GO" id="GO:0005524">
    <property type="term" value="F:ATP binding"/>
    <property type="evidence" value="ECO:0007669"/>
    <property type="project" value="UniProtKB-KW"/>
</dbReference>
<organism evidence="3 4">
    <name type="scientific">Saccharothrix syringae</name>
    <name type="common">Nocardiopsis syringae</name>
    <dbReference type="NCBI Taxonomy" id="103733"/>
    <lineage>
        <taxon>Bacteria</taxon>
        <taxon>Bacillati</taxon>
        <taxon>Actinomycetota</taxon>
        <taxon>Actinomycetes</taxon>
        <taxon>Pseudonocardiales</taxon>
        <taxon>Pseudonocardiaceae</taxon>
        <taxon>Saccharothrix</taxon>
    </lineage>
</organism>
<dbReference type="InterPro" id="IPR050267">
    <property type="entry name" value="Anti-sigma-factor_SerPK"/>
</dbReference>
<dbReference type="InterPro" id="IPR003594">
    <property type="entry name" value="HATPase_dom"/>
</dbReference>
<dbReference type="InterPro" id="IPR036890">
    <property type="entry name" value="HATPase_C_sf"/>
</dbReference>
<keyword evidence="3" id="KW-0547">Nucleotide-binding</keyword>
<dbReference type="PANTHER" id="PTHR35526:SF3">
    <property type="entry name" value="ANTI-SIGMA-F FACTOR RSBW"/>
    <property type="match status" value="1"/>
</dbReference>
<keyword evidence="3" id="KW-0067">ATP-binding</keyword>
<evidence type="ECO:0000313" key="4">
    <source>
        <dbReference type="Proteomes" id="UP000325787"/>
    </source>
</evidence>
<dbReference type="RefSeq" id="WP_051766401.1">
    <property type="nucleotide sequence ID" value="NZ_CP034550.1"/>
</dbReference>
<accession>A0A5Q0GZQ2</accession>
<reference evidence="4" key="1">
    <citation type="journal article" date="2021" name="Curr. Microbiol.">
        <title>Complete genome of nocamycin-producing strain Saccharothrix syringae NRRL B-16468 reveals the biosynthetic potential for secondary metabolites.</title>
        <authorList>
            <person name="Mo X."/>
            <person name="Yang S."/>
        </authorList>
    </citation>
    <scope>NUCLEOTIDE SEQUENCE [LARGE SCALE GENOMIC DNA]</scope>
    <source>
        <strain evidence="4">ATCC 51364 / DSM 43886 / JCM 6844 / KCTC 9398 / NBRC 14523 / NRRL B-16468 / INA 2240</strain>
    </source>
</reference>
<keyword evidence="1" id="KW-0723">Serine/threonine-protein kinase</keyword>
<dbReference type="AlphaFoldDB" id="A0A5Q0GZQ2"/>
<dbReference type="CDD" id="cd16936">
    <property type="entry name" value="HATPase_RsbW-like"/>
    <property type="match status" value="1"/>
</dbReference>
<evidence type="ECO:0000313" key="3">
    <source>
        <dbReference type="EMBL" id="QFZ19399.1"/>
    </source>
</evidence>
<dbReference type="GO" id="GO:0004674">
    <property type="term" value="F:protein serine/threonine kinase activity"/>
    <property type="evidence" value="ECO:0007669"/>
    <property type="project" value="UniProtKB-KW"/>
</dbReference>
<keyword evidence="1" id="KW-0808">Transferase</keyword>
<dbReference type="SUPFAM" id="SSF55874">
    <property type="entry name" value="ATPase domain of HSP90 chaperone/DNA topoisomerase II/histidine kinase"/>
    <property type="match status" value="1"/>
</dbReference>
<name>A0A5Q0GZQ2_SACSY</name>
<evidence type="ECO:0000259" key="2">
    <source>
        <dbReference type="Pfam" id="PF13581"/>
    </source>
</evidence>
<evidence type="ECO:0000256" key="1">
    <source>
        <dbReference type="ARBA" id="ARBA00022527"/>
    </source>
</evidence>
<gene>
    <name evidence="3" type="ORF">EKG83_19900</name>
</gene>